<reference evidence="1" key="1">
    <citation type="submission" date="2022-03" db="EMBL/GenBank/DDBJ databases">
        <authorList>
            <person name="Alioto T."/>
            <person name="Alioto T."/>
            <person name="Gomez Garrido J."/>
        </authorList>
    </citation>
    <scope>NUCLEOTIDE SEQUENCE</scope>
</reference>
<proteinExistence type="predicted"/>
<dbReference type="AlphaFoldDB" id="A0AAD1RBF2"/>
<protein>
    <submittedName>
        <fullName evidence="1">Uncharacterized protein</fullName>
    </submittedName>
</protein>
<evidence type="ECO:0000313" key="2">
    <source>
        <dbReference type="Proteomes" id="UP001295444"/>
    </source>
</evidence>
<dbReference type="Proteomes" id="UP001295444">
    <property type="component" value="Chromosome 02"/>
</dbReference>
<evidence type="ECO:0000313" key="1">
    <source>
        <dbReference type="EMBL" id="CAH2247093.1"/>
    </source>
</evidence>
<organism evidence="1 2">
    <name type="scientific">Pelobates cultripes</name>
    <name type="common">Western spadefoot toad</name>
    <dbReference type="NCBI Taxonomy" id="61616"/>
    <lineage>
        <taxon>Eukaryota</taxon>
        <taxon>Metazoa</taxon>
        <taxon>Chordata</taxon>
        <taxon>Craniata</taxon>
        <taxon>Vertebrata</taxon>
        <taxon>Euteleostomi</taxon>
        <taxon>Amphibia</taxon>
        <taxon>Batrachia</taxon>
        <taxon>Anura</taxon>
        <taxon>Pelobatoidea</taxon>
        <taxon>Pelobatidae</taxon>
        <taxon>Pelobates</taxon>
    </lineage>
</organism>
<dbReference type="EMBL" id="OW240913">
    <property type="protein sequence ID" value="CAH2247093.1"/>
    <property type="molecule type" value="Genomic_DNA"/>
</dbReference>
<gene>
    <name evidence="1" type="ORF">PECUL_23A036760</name>
</gene>
<name>A0AAD1RBF2_PELCU</name>
<accession>A0AAD1RBF2</accession>
<keyword evidence="2" id="KW-1185">Reference proteome</keyword>
<sequence>MIGRTECPPQKQMPADADTLTPVPEVFGVKHVAVRSRAFALYPGTSSCKTAPDGRHGVQETQGMFYAGSLLTVSGCRMPLTQSRSCGDTNQESTIVWSRRGTPLSLEAQEIMMRVQDKKKTLQWLYQDYNVNRHSILRQLVPTLGIE</sequence>